<dbReference type="EMBL" id="JAAALK010000282">
    <property type="protein sequence ID" value="KAG8078192.1"/>
    <property type="molecule type" value="Genomic_DNA"/>
</dbReference>
<accession>A0A8J5T137</accession>
<name>A0A8J5T137_ZIZPA</name>
<keyword evidence="3" id="KW-1185">Reference proteome</keyword>
<evidence type="ECO:0000313" key="2">
    <source>
        <dbReference type="EMBL" id="KAG8078192.1"/>
    </source>
</evidence>
<reference evidence="2" key="2">
    <citation type="submission" date="2021-02" db="EMBL/GenBank/DDBJ databases">
        <authorList>
            <person name="Kimball J.A."/>
            <person name="Haas M.W."/>
            <person name="Macchietto M."/>
            <person name="Kono T."/>
            <person name="Duquette J."/>
            <person name="Shao M."/>
        </authorList>
    </citation>
    <scope>NUCLEOTIDE SEQUENCE</scope>
    <source>
        <tissue evidence="2">Fresh leaf tissue</tissue>
    </source>
</reference>
<proteinExistence type="predicted"/>
<evidence type="ECO:0000313" key="3">
    <source>
        <dbReference type="Proteomes" id="UP000729402"/>
    </source>
</evidence>
<dbReference type="AlphaFoldDB" id="A0A8J5T137"/>
<feature type="region of interest" description="Disordered" evidence="1">
    <location>
        <begin position="86"/>
        <end position="124"/>
    </location>
</feature>
<protein>
    <submittedName>
        <fullName evidence="2">Uncharacterized protein</fullName>
    </submittedName>
</protein>
<evidence type="ECO:0000256" key="1">
    <source>
        <dbReference type="SAM" id="MobiDB-lite"/>
    </source>
</evidence>
<dbReference type="Proteomes" id="UP000729402">
    <property type="component" value="Unassembled WGS sequence"/>
</dbReference>
<gene>
    <name evidence="2" type="ORF">GUJ93_ZPchr0007g5258</name>
</gene>
<organism evidence="2 3">
    <name type="scientific">Zizania palustris</name>
    <name type="common">Northern wild rice</name>
    <dbReference type="NCBI Taxonomy" id="103762"/>
    <lineage>
        <taxon>Eukaryota</taxon>
        <taxon>Viridiplantae</taxon>
        <taxon>Streptophyta</taxon>
        <taxon>Embryophyta</taxon>
        <taxon>Tracheophyta</taxon>
        <taxon>Spermatophyta</taxon>
        <taxon>Magnoliopsida</taxon>
        <taxon>Liliopsida</taxon>
        <taxon>Poales</taxon>
        <taxon>Poaceae</taxon>
        <taxon>BOP clade</taxon>
        <taxon>Oryzoideae</taxon>
        <taxon>Oryzeae</taxon>
        <taxon>Zizaniinae</taxon>
        <taxon>Zizania</taxon>
    </lineage>
</organism>
<sequence>MSKTSTAHGHGLYMASWPGSGSHALHHRADKLPKSLGRGRATDETPTEQHAARADRGGGGGGDESSAACRAMSPWGGSCRARAVVGESPRKAAFPPIPATRDAEIPRATAFRPPPHGGPTASPQAVSVHLGVHVGPHLHVGVTLGAACRERPVPSKL</sequence>
<feature type="region of interest" description="Disordered" evidence="1">
    <location>
        <begin position="18"/>
        <end position="74"/>
    </location>
</feature>
<comment type="caution">
    <text evidence="2">The sequence shown here is derived from an EMBL/GenBank/DDBJ whole genome shotgun (WGS) entry which is preliminary data.</text>
</comment>
<reference evidence="2" key="1">
    <citation type="journal article" date="2021" name="bioRxiv">
        <title>Whole Genome Assembly and Annotation of Northern Wild Rice, Zizania palustris L., Supports a Whole Genome Duplication in the Zizania Genus.</title>
        <authorList>
            <person name="Haas M."/>
            <person name="Kono T."/>
            <person name="Macchietto M."/>
            <person name="Millas R."/>
            <person name="McGilp L."/>
            <person name="Shao M."/>
            <person name="Duquette J."/>
            <person name="Hirsch C.N."/>
            <person name="Kimball J."/>
        </authorList>
    </citation>
    <scope>NUCLEOTIDE SEQUENCE</scope>
    <source>
        <tissue evidence="2">Fresh leaf tissue</tissue>
    </source>
</reference>